<dbReference type="InterPro" id="IPR002549">
    <property type="entry name" value="AI-2E-like"/>
</dbReference>
<dbReference type="Pfam" id="PF01594">
    <property type="entry name" value="AI-2E_transport"/>
    <property type="match status" value="1"/>
</dbReference>
<evidence type="ECO:0000313" key="9">
    <source>
        <dbReference type="EMBL" id="WZN46313.1"/>
    </source>
</evidence>
<evidence type="ECO:0000256" key="7">
    <source>
        <dbReference type="ARBA" id="ARBA00023136"/>
    </source>
</evidence>
<evidence type="ECO:0000256" key="4">
    <source>
        <dbReference type="ARBA" id="ARBA00022475"/>
    </source>
</evidence>
<evidence type="ECO:0000313" key="10">
    <source>
        <dbReference type="Proteomes" id="UP001449657"/>
    </source>
</evidence>
<dbReference type="EMBL" id="CP150096">
    <property type="protein sequence ID" value="WZN46313.1"/>
    <property type="molecule type" value="Genomic_DNA"/>
</dbReference>
<keyword evidence="6 8" id="KW-1133">Transmembrane helix</keyword>
<keyword evidence="3" id="KW-0813">Transport</keyword>
<feature type="transmembrane region" description="Helical" evidence="8">
    <location>
        <begin position="36"/>
        <end position="54"/>
    </location>
</feature>
<evidence type="ECO:0000256" key="8">
    <source>
        <dbReference type="SAM" id="Phobius"/>
    </source>
</evidence>
<accession>A0ABZ2Z3P3</accession>
<evidence type="ECO:0000256" key="2">
    <source>
        <dbReference type="ARBA" id="ARBA00009773"/>
    </source>
</evidence>
<keyword evidence="7 8" id="KW-0472">Membrane</keyword>
<evidence type="ECO:0000256" key="1">
    <source>
        <dbReference type="ARBA" id="ARBA00004651"/>
    </source>
</evidence>
<feature type="transmembrane region" description="Helical" evidence="8">
    <location>
        <begin position="161"/>
        <end position="182"/>
    </location>
</feature>
<evidence type="ECO:0000256" key="3">
    <source>
        <dbReference type="ARBA" id="ARBA00022448"/>
    </source>
</evidence>
<dbReference type="PANTHER" id="PTHR21716">
    <property type="entry name" value="TRANSMEMBRANE PROTEIN"/>
    <property type="match status" value="1"/>
</dbReference>
<comment type="subcellular location">
    <subcellularLocation>
        <location evidence="1">Cell membrane</location>
        <topology evidence="1">Multi-pass membrane protein</topology>
    </subcellularLocation>
</comment>
<sequence length="367" mass="39431">MLPTHRSSSRNTVESVIVLLLLLALFVAVYDVLRVFFGVFTFAIIFAVSLAQPFERLCRRTGQRRTLAAIIYSILLLAIVALPFILIISALGKHASQLLSFAGEVREHGLPPLPDNIASLPVVGNSIAEFWQQLRDNPREALVGHDRQINLLLHRLLTGGAGIAGATIQCVLGILVSAMLLAAGPKTLLPLKNILRHLLGRSDAQTLIQASLSAIRGVSIGVMGTAFIASALSYIGFAIAGLHFKMLFTAVIFFLVLIQVGPLLVWLPLVIWAAVEGHTGLAVFLAVYGGFVLAADAILKPILIAKSGGRLPFLVLFIGVVGGLAAWGFTGMFKGAIILSVAYTLYDSWLERKRQHNRPGHLPSTGT</sequence>
<feature type="transmembrane region" description="Helical" evidence="8">
    <location>
        <begin position="218"/>
        <end position="240"/>
    </location>
</feature>
<reference evidence="9 10" key="1">
    <citation type="submission" date="2024-03" db="EMBL/GenBank/DDBJ databases">
        <title>Chitinophaga caseinilytica sp. nov., a casein hydrolysing bacterium isolated from forest soil.</title>
        <authorList>
            <person name="Lee D.S."/>
            <person name="Han D.M."/>
            <person name="Baek J.H."/>
            <person name="Choi D.G."/>
            <person name="Jeon J.H."/>
            <person name="Jeon C.O."/>
        </authorList>
    </citation>
    <scope>NUCLEOTIDE SEQUENCE [LARGE SCALE GENOMIC DNA]</scope>
    <source>
        <strain evidence="9 10">KACC 19118</strain>
    </source>
</reference>
<comment type="similarity">
    <text evidence="2">Belongs to the autoinducer-2 exporter (AI-2E) (TC 2.A.86) family.</text>
</comment>
<keyword evidence="5 8" id="KW-0812">Transmembrane</keyword>
<organism evidence="9 10">
    <name type="scientific">Chitinophaga caseinilytica</name>
    <dbReference type="NCBI Taxonomy" id="2267521"/>
    <lineage>
        <taxon>Bacteria</taxon>
        <taxon>Pseudomonadati</taxon>
        <taxon>Bacteroidota</taxon>
        <taxon>Chitinophagia</taxon>
        <taxon>Chitinophagales</taxon>
        <taxon>Chitinophagaceae</taxon>
        <taxon>Chitinophaga</taxon>
    </lineage>
</organism>
<feature type="transmembrane region" description="Helical" evidence="8">
    <location>
        <begin position="281"/>
        <end position="299"/>
    </location>
</feature>
<proteinExistence type="inferred from homology"/>
<dbReference type="PANTHER" id="PTHR21716:SF67">
    <property type="entry name" value="TRANSPORT PROTEIN YDIK-RELATED"/>
    <property type="match status" value="1"/>
</dbReference>
<dbReference type="Proteomes" id="UP001449657">
    <property type="component" value="Chromosome"/>
</dbReference>
<feature type="transmembrane region" description="Helical" evidence="8">
    <location>
        <begin position="66"/>
        <end position="91"/>
    </location>
</feature>
<feature type="transmembrane region" description="Helical" evidence="8">
    <location>
        <begin position="311"/>
        <end position="329"/>
    </location>
</feature>
<dbReference type="RefSeq" id="WP_341841044.1">
    <property type="nucleotide sequence ID" value="NZ_CP149792.1"/>
</dbReference>
<feature type="transmembrane region" description="Helical" evidence="8">
    <location>
        <begin position="12"/>
        <end position="30"/>
    </location>
</feature>
<keyword evidence="4" id="KW-1003">Cell membrane</keyword>
<protein>
    <submittedName>
        <fullName evidence="9">AI-2E family transporter</fullName>
    </submittedName>
</protein>
<evidence type="ECO:0000256" key="6">
    <source>
        <dbReference type="ARBA" id="ARBA00022989"/>
    </source>
</evidence>
<evidence type="ECO:0000256" key="5">
    <source>
        <dbReference type="ARBA" id="ARBA00022692"/>
    </source>
</evidence>
<feature type="transmembrane region" description="Helical" evidence="8">
    <location>
        <begin position="247"/>
        <end position="275"/>
    </location>
</feature>
<gene>
    <name evidence="9" type="ORF">WJU22_25805</name>
</gene>
<name>A0ABZ2Z3P3_9BACT</name>
<keyword evidence="10" id="KW-1185">Reference proteome</keyword>